<dbReference type="Proteomes" id="UP000002421">
    <property type="component" value="Segment"/>
</dbReference>
<sequence>MQITGKLDVDFLNLGYDRSINENLSGEEYLRVDRCWNIYYHGFMDEFDDIAYVKGNVSIEPGIYEVVTYGIPAILFLWRFTHDHHRDLKGLIVKVGDDDMMKDAYQKWFNHEYFI</sequence>
<accession>B3FJG7</accession>
<name>B3FJG7_BP201</name>
<evidence type="ECO:0000313" key="1">
    <source>
        <dbReference type="EMBL" id="ABY63133.1"/>
    </source>
</evidence>
<dbReference type="EMBL" id="EU197055">
    <property type="protein sequence ID" value="ABY63133.1"/>
    <property type="molecule type" value="Genomic_DNA"/>
</dbReference>
<evidence type="ECO:0000313" key="2">
    <source>
        <dbReference type="Proteomes" id="UP000002421"/>
    </source>
</evidence>
<dbReference type="KEGG" id="vg:6372617"/>
<proteinExistence type="predicted"/>
<dbReference type="RefSeq" id="YP_001957028.1">
    <property type="nucleotide sequence ID" value="NC_010821.1"/>
</dbReference>
<reference evidence="1 2" key="1">
    <citation type="journal article" date="2008" name="Virology">
        <title>Characterization of Pseudomonas chlororaphis myovirus 201varphi2-1 via genomic sequencing, mass spectrometry, and electron microscopy.</title>
        <authorList>
            <person name="Thomas J.A."/>
            <person name="Rolando M.R."/>
            <person name="Carroll C.A."/>
            <person name="Shen P.S."/>
            <person name="Belnap D.M."/>
            <person name="Weintraub S.T."/>
            <person name="Serwer P."/>
            <person name="Hardies S.C."/>
        </authorList>
    </citation>
    <scope>NUCLEOTIDE SEQUENCE</scope>
</reference>
<gene>
    <name evidence="1" type="ORF">201phi2-1p307</name>
</gene>
<protein>
    <submittedName>
        <fullName evidence="1">Uncharacterized protein</fullName>
    </submittedName>
</protein>
<organism evidence="1 2">
    <name type="scientific">Pseudomonas phage 201phi2-1</name>
    <name type="common">Pseudomonas chlororaphis phage 201phi2-1</name>
    <dbReference type="NCBI Taxonomy" id="198110"/>
    <lineage>
        <taxon>Viruses</taxon>
        <taxon>Duplodnaviria</taxon>
        <taxon>Heunggongvirae</taxon>
        <taxon>Uroviricota</taxon>
        <taxon>Caudoviricetes</taxon>
        <taxon>Chimalliviridae</taxon>
        <taxon>Serwervirus</taxon>
        <taxon>Serwervirus 201phi21</taxon>
    </lineage>
</organism>
<organismHost>
    <name type="scientific">Pseudomonas chlororaphis</name>
    <dbReference type="NCBI Taxonomy" id="587753"/>
</organismHost>
<keyword evidence="2" id="KW-1185">Reference proteome</keyword>